<name>A0A239HFK9_EKHLU</name>
<evidence type="ECO:0000313" key="1">
    <source>
        <dbReference type="EMBL" id="SNS79931.1"/>
    </source>
</evidence>
<dbReference type="Proteomes" id="UP000198393">
    <property type="component" value="Unassembled WGS sequence"/>
</dbReference>
<accession>A0A239HFK9</accession>
<dbReference type="EMBL" id="FZPD01000002">
    <property type="protein sequence ID" value="SNS79931.1"/>
    <property type="molecule type" value="Genomic_DNA"/>
</dbReference>
<sequence>MANQVKQLLSIFILFLLIVSCDPCDDCNTVSFEPTVALVFINQDSIKNLNDSLAVFAFNDSALSVHESALDTLRDRLEEVQNGLDTGNTSLQSEKDKILKLIPERQSDSTFYATLNEDADSLTAVFNATKATINSGLVELDQIEILGTSTIFTYEDSATVWSIPLSYNEEFNQYEITIEGISDIIEFDYENFQEVDDTRNVLIRAKNIQIIDFTENKIDSILTNCNDNCVDGEATFTIYF</sequence>
<gene>
    <name evidence="1" type="ORF">SAMN05421640_1279</name>
</gene>
<dbReference type="AlphaFoldDB" id="A0A239HFK9"/>
<organism evidence="1 2">
    <name type="scientific">Ekhidna lutea</name>
    <dbReference type="NCBI Taxonomy" id="447679"/>
    <lineage>
        <taxon>Bacteria</taxon>
        <taxon>Pseudomonadati</taxon>
        <taxon>Bacteroidota</taxon>
        <taxon>Cytophagia</taxon>
        <taxon>Cytophagales</taxon>
        <taxon>Reichenbachiellaceae</taxon>
        <taxon>Ekhidna</taxon>
    </lineage>
</organism>
<keyword evidence="2" id="KW-1185">Reference proteome</keyword>
<dbReference type="PROSITE" id="PS51257">
    <property type="entry name" value="PROKAR_LIPOPROTEIN"/>
    <property type="match status" value="1"/>
</dbReference>
<evidence type="ECO:0000313" key="2">
    <source>
        <dbReference type="Proteomes" id="UP000198393"/>
    </source>
</evidence>
<proteinExistence type="predicted"/>
<protein>
    <submittedName>
        <fullName evidence="1">Uncharacterized protein</fullName>
    </submittedName>
</protein>
<reference evidence="1 2" key="1">
    <citation type="submission" date="2017-06" db="EMBL/GenBank/DDBJ databases">
        <authorList>
            <person name="Kim H.J."/>
            <person name="Triplett B.A."/>
        </authorList>
    </citation>
    <scope>NUCLEOTIDE SEQUENCE [LARGE SCALE GENOMIC DNA]</scope>
    <source>
        <strain evidence="1 2">DSM 19307</strain>
    </source>
</reference>